<keyword evidence="1" id="KW-1133">Transmembrane helix</keyword>
<evidence type="ECO:0000313" key="4">
    <source>
        <dbReference type="Proteomes" id="UP000185911"/>
    </source>
</evidence>
<feature type="transmembrane region" description="Helical" evidence="1">
    <location>
        <begin position="74"/>
        <end position="98"/>
    </location>
</feature>
<keyword evidence="1" id="KW-0472">Membrane</keyword>
<dbReference type="EMBL" id="MSYM01000020">
    <property type="protein sequence ID" value="OLP04527.1"/>
    <property type="molecule type" value="Genomic_DNA"/>
</dbReference>
<evidence type="ECO:0000256" key="1">
    <source>
        <dbReference type="SAM" id="Phobius"/>
    </source>
</evidence>
<dbReference type="InterPro" id="IPR059173">
    <property type="entry name" value="TraA_dom"/>
</dbReference>
<dbReference type="NCBIfam" id="NF041281">
    <property type="entry name" value="TraA_gammapb"/>
    <property type="match status" value="1"/>
</dbReference>
<name>A0A1Q8Y9A7_9BURK</name>
<reference evidence="3 4" key="1">
    <citation type="submission" date="2017-01" db="EMBL/GenBank/DDBJ databases">
        <title>Genome sequence of Rhodoferax antarcticus ANT.BR, a psychrophilic purple nonsulfur bacterium from an Antarctic microbial mat.</title>
        <authorList>
            <person name="Baker J."/>
            <person name="Riester C."/>
            <person name="Skinner B."/>
            <person name="Newell A."/>
            <person name="Swingley W."/>
            <person name="Madigan M."/>
            <person name="Jung D."/>
            <person name="Asao M."/>
            <person name="Chen M."/>
            <person name="Loughlin P."/>
            <person name="Pan H."/>
            <person name="Lin S."/>
            <person name="Li N."/>
            <person name="Shaw J."/>
            <person name="Prado M."/>
            <person name="Sherman C."/>
            <person name="Li X."/>
            <person name="Tang J."/>
            <person name="Blankenship R."/>
            <person name="Zhao T."/>
            <person name="Touchman J."/>
            <person name="Sattley M."/>
        </authorList>
    </citation>
    <scope>NUCLEOTIDE SEQUENCE [LARGE SCALE GENOMIC DNA]</scope>
    <source>
        <strain evidence="3 4">ANT.BR</strain>
    </source>
</reference>
<sequence length="99" mass="9556">MKSIKSSTLTALVIFAALAASAIAGTDTTFGTATTGPLGTLTGWMTGSMGQLFAIGALSVGLGVGIVKQSIMAVVIGIAVALAASTGPTVLAAIFTAVL</sequence>
<organism evidence="3 4">
    <name type="scientific">Rhodoferax antarcticus ANT.BR</name>
    <dbReference type="NCBI Taxonomy" id="1111071"/>
    <lineage>
        <taxon>Bacteria</taxon>
        <taxon>Pseudomonadati</taxon>
        <taxon>Pseudomonadota</taxon>
        <taxon>Betaproteobacteria</taxon>
        <taxon>Burkholderiales</taxon>
        <taxon>Comamonadaceae</taxon>
        <taxon>Rhodoferax</taxon>
    </lineage>
</organism>
<comment type="caution">
    <text evidence="3">The sequence shown here is derived from an EMBL/GenBank/DDBJ whole genome shotgun (WGS) entry which is preliminary data.</text>
</comment>
<keyword evidence="2" id="KW-0732">Signal</keyword>
<evidence type="ECO:0000256" key="2">
    <source>
        <dbReference type="SAM" id="SignalP"/>
    </source>
</evidence>
<dbReference type="AlphaFoldDB" id="A0A1Q8Y9A7"/>
<keyword evidence="4" id="KW-1185">Reference proteome</keyword>
<accession>A0A1Q8Y9A7</accession>
<feature type="signal peptide" evidence="2">
    <location>
        <begin position="1"/>
        <end position="24"/>
    </location>
</feature>
<dbReference type="RefSeq" id="WP_075588243.1">
    <property type="nucleotide sequence ID" value="NZ_MSYM01000020.1"/>
</dbReference>
<evidence type="ECO:0000313" key="3">
    <source>
        <dbReference type="EMBL" id="OLP04527.1"/>
    </source>
</evidence>
<keyword evidence="1" id="KW-0812">Transmembrane</keyword>
<feature type="transmembrane region" description="Helical" evidence="1">
    <location>
        <begin position="48"/>
        <end position="67"/>
    </location>
</feature>
<proteinExistence type="predicted"/>
<feature type="chain" id="PRO_5013045140" evidence="2">
    <location>
        <begin position="25"/>
        <end position="99"/>
    </location>
</feature>
<gene>
    <name evidence="3" type="ORF">BLL52_4208</name>
</gene>
<protein>
    <submittedName>
        <fullName evidence="3">Putative membrane protein</fullName>
    </submittedName>
</protein>
<dbReference type="Proteomes" id="UP000185911">
    <property type="component" value="Unassembled WGS sequence"/>
</dbReference>